<proteinExistence type="predicted"/>
<evidence type="ECO:0000313" key="2">
    <source>
        <dbReference type="Proteomes" id="UP000005239"/>
    </source>
</evidence>
<organism evidence="1 2">
    <name type="scientific">Pristionchus pacificus</name>
    <name type="common">Parasitic nematode worm</name>
    <dbReference type="NCBI Taxonomy" id="54126"/>
    <lineage>
        <taxon>Eukaryota</taxon>
        <taxon>Metazoa</taxon>
        <taxon>Ecdysozoa</taxon>
        <taxon>Nematoda</taxon>
        <taxon>Chromadorea</taxon>
        <taxon>Rhabditida</taxon>
        <taxon>Rhabditina</taxon>
        <taxon>Diplogasteromorpha</taxon>
        <taxon>Diplogasteroidea</taxon>
        <taxon>Neodiplogasteridae</taxon>
        <taxon>Pristionchus</taxon>
    </lineage>
</organism>
<dbReference type="AlphaFoldDB" id="A0A2A6BIL8"/>
<dbReference type="Proteomes" id="UP000005239">
    <property type="component" value="Unassembled WGS sequence"/>
</dbReference>
<accession>A0A2A6BIL8</accession>
<sequence>MFFAIAIYLLITTVIGLPVIPPVRFPPLYSLSILPAAENSLLREFVSIDFVSINDEDASPDPSCTNPRLRAVLEQSISDSTTISLLAVLARISDGQFAANCTTDSAPELDRRVHFCKLTRGRTTCAVATGPLQMNDNSPDTMPQEPHIFRPRECAVATGPLQLDDDWTQLKQFRRNVAMPHEAHIFRPREYKTLDRPTRETDQVTGLVAALRPSPPAFPSRKMMSSISLLALLLISVTLAYSLAEAAQADRVPGFQTGDELLRSLREARSATQSTDFEFVKETIERIKRQVQKVVNESPLMSNPVVTAIVEPLFALIRTVTDYIIHLSYVLLGIRQA</sequence>
<name>A0A2A6BIL8_PRIPA</name>
<keyword evidence="2" id="KW-1185">Reference proteome</keyword>
<reference evidence="1" key="2">
    <citation type="submission" date="2022-06" db="UniProtKB">
        <authorList>
            <consortium name="EnsemblMetazoa"/>
        </authorList>
    </citation>
    <scope>IDENTIFICATION</scope>
    <source>
        <strain evidence="1">PS312</strain>
    </source>
</reference>
<evidence type="ECO:0000313" key="1">
    <source>
        <dbReference type="EnsemblMetazoa" id="PPA40026.1"/>
    </source>
</evidence>
<reference evidence="2" key="1">
    <citation type="journal article" date="2008" name="Nat. Genet.">
        <title>The Pristionchus pacificus genome provides a unique perspective on nematode lifestyle and parasitism.</title>
        <authorList>
            <person name="Dieterich C."/>
            <person name="Clifton S.W."/>
            <person name="Schuster L.N."/>
            <person name="Chinwalla A."/>
            <person name="Delehaunty K."/>
            <person name="Dinkelacker I."/>
            <person name="Fulton L."/>
            <person name="Fulton R."/>
            <person name="Godfrey J."/>
            <person name="Minx P."/>
            <person name="Mitreva M."/>
            <person name="Roeseler W."/>
            <person name="Tian H."/>
            <person name="Witte H."/>
            <person name="Yang S.P."/>
            <person name="Wilson R.K."/>
            <person name="Sommer R.J."/>
        </authorList>
    </citation>
    <scope>NUCLEOTIDE SEQUENCE [LARGE SCALE GENOMIC DNA]</scope>
    <source>
        <strain evidence="2">PS312</strain>
    </source>
</reference>
<gene>
    <name evidence="1" type="primary">WBGene00278395</name>
</gene>
<accession>A0A8R1YTI5</accession>
<dbReference type="EnsemblMetazoa" id="PPA40026.1">
    <property type="protein sequence ID" value="PPA40026.1"/>
    <property type="gene ID" value="WBGene00278395"/>
</dbReference>
<protein>
    <submittedName>
        <fullName evidence="1">Uncharacterized protein</fullName>
    </submittedName>
</protein>